<dbReference type="Pfam" id="PF07756">
    <property type="entry name" value="DUF1612"/>
    <property type="match status" value="1"/>
</dbReference>
<reference evidence="4" key="2">
    <citation type="submission" date="2021-08" db="EMBL/GenBank/DDBJ databases">
        <authorList>
            <person name="Tani A."/>
            <person name="Ola A."/>
            <person name="Ogura Y."/>
            <person name="Katsura K."/>
            <person name="Hayashi T."/>
        </authorList>
    </citation>
    <scope>NUCLEOTIDE SEQUENCE</scope>
    <source>
        <strain evidence="4">DSM 17168</strain>
    </source>
</reference>
<reference evidence="4" key="1">
    <citation type="journal article" date="2021" name="Front. Microbiol.">
        <title>Comprehensive Comparative Genomics and Phenotyping of Methylobacterium Species.</title>
        <authorList>
            <person name="Alessa O."/>
            <person name="Ogura Y."/>
            <person name="Fujitani Y."/>
            <person name="Takami H."/>
            <person name="Hayashi T."/>
            <person name="Sahin N."/>
            <person name="Tani A."/>
        </authorList>
    </citation>
    <scope>NUCLEOTIDE SEQUENCE</scope>
    <source>
        <strain evidence="4">DSM 17168</strain>
    </source>
</reference>
<dbReference type="EMBL" id="BPQQ01000150">
    <property type="protein sequence ID" value="GJE04657.1"/>
    <property type="molecule type" value="Genomic_DNA"/>
</dbReference>
<protein>
    <recommendedName>
        <fullName evidence="6">HTH DNA binding domain-containing protein</fullName>
    </recommendedName>
</protein>
<dbReference type="NCBIfam" id="NF040876">
    <property type="entry name" value="RHE_PE00001_fam"/>
    <property type="match status" value="1"/>
</dbReference>
<feature type="domain" description="HTH DNA binding" evidence="3">
    <location>
        <begin position="356"/>
        <end position="412"/>
    </location>
</feature>
<accession>A0ABQ4SNC9</accession>
<evidence type="ECO:0000313" key="5">
    <source>
        <dbReference type="Proteomes" id="UP001055153"/>
    </source>
</evidence>
<feature type="region of interest" description="Disordered" evidence="1">
    <location>
        <begin position="165"/>
        <end position="185"/>
    </location>
</feature>
<dbReference type="InterPro" id="IPR011670">
    <property type="entry name" value="DUF1612"/>
</dbReference>
<dbReference type="Pfam" id="PF11972">
    <property type="entry name" value="HTH_13"/>
    <property type="match status" value="1"/>
</dbReference>
<name>A0ABQ4SNC9_9HYPH</name>
<dbReference type="InterPro" id="IPR021068">
    <property type="entry name" value="HTH_DNA-bd"/>
</dbReference>
<sequence length="412" mass="45143">MTTTYALDDILTAAAWRRLAGPAERAAEAVVRLDERLSRTEPVLADGVRSRAHFVDAQAALGLEGQLVLMEDLVLHDAAMPVRHPTPELARATHILATRRRVAGSRPDWPFTSEGWSVLFGAAGRECDGLGTPLETALVDASSRDAENHAQPWIMPRFGDDLFAPDEDVEAAGSGDDDDLWHEDEAPDPAFANIDRLLARSRRTLAEYNDLTTAEGRAALRVHDPQYRETERLAAWRQIVVEDARELPAVLAAAVALDAWFMLDPSERHPFLGPLLAGALLRRRAASRHHLSAVALGLRECRSPWLKVTSAAERISGLLRAFEAAAHAAGRDLDRLTLAHELMLRRVRGKRGTSRLPQLVDVLVSSPLVTIQSAAKRLGTSSQAIEGMLADLGPACPRELTGRKRYRAWGIV</sequence>
<evidence type="ECO:0000313" key="4">
    <source>
        <dbReference type="EMBL" id="GJE04657.1"/>
    </source>
</evidence>
<gene>
    <name evidence="4" type="ORF">GMJLKIPL_6621</name>
</gene>
<comment type="caution">
    <text evidence="4">The sequence shown here is derived from an EMBL/GenBank/DDBJ whole genome shotgun (WGS) entry which is preliminary data.</text>
</comment>
<evidence type="ECO:0000259" key="3">
    <source>
        <dbReference type="Pfam" id="PF11972"/>
    </source>
</evidence>
<dbReference type="InterPro" id="IPR048017">
    <property type="entry name" value="Y4cF-like"/>
</dbReference>
<proteinExistence type="predicted"/>
<feature type="domain" description="DUF1612" evidence="2">
    <location>
        <begin position="222"/>
        <end position="347"/>
    </location>
</feature>
<evidence type="ECO:0000256" key="1">
    <source>
        <dbReference type="SAM" id="MobiDB-lite"/>
    </source>
</evidence>
<keyword evidence="5" id="KW-1185">Reference proteome</keyword>
<dbReference type="Proteomes" id="UP001055153">
    <property type="component" value="Unassembled WGS sequence"/>
</dbReference>
<evidence type="ECO:0008006" key="6">
    <source>
        <dbReference type="Google" id="ProtNLM"/>
    </source>
</evidence>
<organism evidence="4 5">
    <name type="scientific">Methylobacterium isbiliense</name>
    <dbReference type="NCBI Taxonomy" id="315478"/>
    <lineage>
        <taxon>Bacteria</taxon>
        <taxon>Pseudomonadati</taxon>
        <taxon>Pseudomonadota</taxon>
        <taxon>Alphaproteobacteria</taxon>
        <taxon>Hyphomicrobiales</taxon>
        <taxon>Methylobacteriaceae</taxon>
        <taxon>Methylobacterium</taxon>
    </lineage>
</organism>
<evidence type="ECO:0000259" key="2">
    <source>
        <dbReference type="Pfam" id="PF07756"/>
    </source>
</evidence>
<dbReference type="RefSeq" id="WP_238242126.1">
    <property type="nucleotide sequence ID" value="NZ_BPQQ01000150.1"/>
</dbReference>